<gene>
    <name evidence="1" type="ORF">MUK42_12898</name>
</gene>
<accession>A0A9E7KL37</accession>
<organism evidence="1 2">
    <name type="scientific">Musa troglodytarum</name>
    <name type="common">fe'i banana</name>
    <dbReference type="NCBI Taxonomy" id="320322"/>
    <lineage>
        <taxon>Eukaryota</taxon>
        <taxon>Viridiplantae</taxon>
        <taxon>Streptophyta</taxon>
        <taxon>Embryophyta</taxon>
        <taxon>Tracheophyta</taxon>
        <taxon>Spermatophyta</taxon>
        <taxon>Magnoliopsida</taxon>
        <taxon>Liliopsida</taxon>
        <taxon>Zingiberales</taxon>
        <taxon>Musaceae</taxon>
        <taxon>Musa</taxon>
    </lineage>
</organism>
<reference evidence="1" key="1">
    <citation type="submission" date="2022-05" db="EMBL/GenBank/DDBJ databases">
        <title>The Musa troglodytarum L. genome provides insights into the mechanism of non-climacteric behaviour and enrichment of carotenoids.</title>
        <authorList>
            <person name="Wang J."/>
        </authorList>
    </citation>
    <scope>NUCLEOTIDE SEQUENCE</scope>
    <source>
        <tissue evidence="1">Leaf</tissue>
    </source>
</reference>
<evidence type="ECO:0000313" key="1">
    <source>
        <dbReference type="EMBL" id="URE19235.1"/>
    </source>
</evidence>
<proteinExistence type="predicted"/>
<dbReference type="OrthoDB" id="680110at2759"/>
<keyword evidence="2" id="KW-1185">Reference proteome</keyword>
<protein>
    <submittedName>
        <fullName evidence="1">Uncharacterized protein</fullName>
    </submittedName>
</protein>
<dbReference type="Proteomes" id="UP001055439">
    <property type="component" value="Chromosome 7"/>
</dbReference>
<sequence>MATSSPGIRRISSASSDSISADHFVRISNPIYDGVGGSLTTPFETPGTSPSHFGFEENEAECSPALTAMRKLPPMRRTASFVGLRSAATSVSAAETYRVSVSSSSDSSPSCLKAQLSSLLKSSVIVLMLSSFASCNFWLRTSGQHQCNGEPMMGGNLPGVRYRTSFLECFPLVTAQVELVGVLFTALQYMDDKKEHFMTTHTATFSAQHRVAICLAAAMRTADVGIGSPAASTLPDISPISPHSICEPGPQPEDEKIHYVGIGFEHRTVSPPHRFSFLRDPKAEAGVGWAMLFLKRQWVGRTNFLGFVLPNPNWDSSLYLGPAQVNSFLTVYKPNSVLCLPWLNLALVLFGAFLD</sequence>
<evidence type="ECO:0000313" key="2">
    <source>
        <dbReference type="Proteomes" id="UP001055439"/>
    </source>
</evidence>
<dbReference type="AlphaFoldDB" id="A0A9E7KL37"/>
<name>A0A9E7KL37_9LILI</name>
<dbReference type="EMBL" id="CP097509">
    <property type="protein sequence ID" value="URE19235.1"/>
    <property type="molecule type" value="Genomic_DNA"/>
</dbReference>